<dbReference type="EMBL" id="UOGH01000138">
    <property type="protein sequence ID" value="VAX29926.1"/>
    <property type="molecule type" value="Genomic_DNA"/>
</dbReference>
<dbReference type="AlphaFoldDB" id="A0A3B1CHG3"/>
<organism evidence="1">
    <name type="scientific">hydrothermal vent metagenome</name>
    <dbReference type="NCBI Taxonomy" id="652676"/>
    <lineage>
        <taxon>unclassified sequences</taxon>
        <taxon>metagenomes</taxon>
        <taxon>ecological metagenomes</taxon>
    </lineage>
</organism>
<proteinExistence type="predicted"/>
<sequence>MILFNLTEASKKQTVKEEYRLHLILAISYNSGCGTTTAVRHYFNNSIYTGGEEMAGLKGTKT</sequence>
<evidence type="ECO:0000313" key="1">
    <source>
        <dbReference type="EMBL" id="VAX29926.1"/>
    </source>
</evidence>
<reference evidence="1" key="1">
    <citation type="submission" date="2018-06" db="EMBL/GenBank/DDBJ databases">
        <authorList>
            <person name="Zhirakovskaya E."/>
        </authorList>
    </citation>
    <scope>NUCLEOTIDE SEQUENCE</scope>
</reference>
<gene>
    <name evidence="1" type="ORF">MNBD_NITROSPIRAE02-926</name>
</gene>
<feature type="non-terminal residue" evidence="1">
    <location>
        <position position="62"/>
    </location>
</feature>
<name>A0A3B1CHG3_9ZZZZ</name>
<accession>A0A3B1CHG3</accession>
<protein>
    <submittedName>
        <fullName evidence="1">Uncharacterized protein</fullName>
    </submittedName>
</protein>